<dbReference type="AlphaFoldDB" id="A0A1G9R8I1"/>
<evidence type="ECO:0000259" key="8">
    <source>
        <dbReference type="Pfam" id="PF17042"/>
    </source>
</evidence>
<dbReference type="Pfam" id="PF17042">
    <property type="entry name" value="NBD_C"/>
    <property type="match status" value="1"/>
</dbReference>
<reference evidence="9 10" key="1">
    <citation type="submission" date="2016-10" db="EMBL/GenBank/DDBJ databases">
        <authorList>
            <person name="de Groot N.N."/>
        </authorList>
    </citation>
    <scope>NUCLEOTIDE SEQUENCE [LARGE SCALE GENOMIC DNA]</scope>
    <source>
        <strain evidence="9 10">DSM 25186</strain>
    </source>
</reference>
<evidence type="ECO:0000259" key="7">
    <source>
        <dbReference type="Pfam" id="PF07005"/>
    </source>
</evidence>
<evidence type="ECO:0000256" key="2">
    <source>
        <dbReference type="ARBA" id="ARBA00022679"/>
    </source>
</evidence>
<evidence type="ECO:0000313" key="9">
    <source>
        <dbReference type="EMBL" id="SDM19137.1"/>
    </source>
</evidence>
<keyword evidence="6" id="KW-0119">Carbohydrate metabolism</keyword>
<organism evidence="9 10">
    <name type="scientific">Catalinimonas alkaloidigena</name>
    <dbReference type="NCBI Taxonomy" id="1075417"/>
    <lineage>
        <taxon>Bacteria</taxon>
        <taxon>Pseudomonadati</taxon>
        <taxon>Bacteroidota</taxon>
        <taxon>Cytophagia</taxon>
        <taxon>Cytophagales</taxon>
        <taxon>Catalimonadaceae</taxon>
        <taxon>Catalinimonas</taxon>
    </lineage>
</organism>
<evidence type="ECO:0000256" key="4">
    <source>
        <dbReference type="ARBA" id="ARBA00022777"/>
    </source>
</evidence>
<protein>
    <submittedName>
        <fullName evidence="9">Uncharacterized conserved protein YgbK, DUF1537 family</fullName>
    </submittedName>
</protein>
<evidence type="ECO:0000256" key="3">
    <source>
        <dbReference type="ARBA" id="ARBA00022741"/>
    </source>
</evidence>
<keyword evidence="4" id="KW-0418">Kinase</keyword>
<feature type="domain" description="Four-carbon acid sugar kinase N-terminal" evidence="7">
    <location>
        <begin position="2"/>
        <end position="158"/>
    </location>
</feature>
<dbReference type="SUPFAM" id="SSF142764">
    <property type="entry name" value="YgbK-like"/>
    <property type="match status" value="1"/>
</dbReference>
<keyword evidence="10" id="KW-1185">Reference proteome</keyword>
<dbReference type="InterPro" id="IPR010737">
    <property type="entry name" value="4-carb_acid_sugar_kinase_N"/>
</dbReference>
<dbReference type="InterPro" id="IPR031475">
    <property type="entry name" value="NBD_C"/>
</dbReference>
<dbReference type="RefSeq" id="WP_089686568.1">
    <property type="nucleotide sequence ID" value="NZ_FNFO01000011.1"/>
</dbReference>
<evidence type="ECO:0000256" key="1">
    <source>
        <dbReference type="ARBA" id="ARBA00005715"/>
    </source>
</evidence>
<dbReference type="OrthoDB" id="9778478at2"/>
<evidence type="ECO:0000256" key="5">
    <source>
        <dbReference type="ARBA" id="ARBA00022840"/>
    </source>
</evidence>
<dbReference type="EMBL" id="FNFO01000011">
    <property type="protein sequence ID" value="SDM19137.1"/>
    <property type="molecule type" value="Genomic_DNA"/>
</dbReference>
<dbReference type="InterPro" id="IPR042213">
    <property type="entry name" value="NBD_C_sf"/>
</dbReference>
<comment type="similarity">
    <text evidence="1">Belongs to the four-carbon acid sugar kinase family.</text>
</comment>
<dbReference type="Gene3D" id="3.40.50.10840">
    <property type="entry name" value="Putative sugar-binding, N-terminal domain"/>
    <property type="match status" value="1"/>
</dbReference>
<dbReference type="Proteomes" id="UP000198510">
    <property type="component" value="Unassembled WGS sequence"/>
</dbReference>
<evidence type="ECO:0000313" key="10">
    <source>
        <dbReference type="Proteomes" id="UP000198510"/>
    </source>
</evidence>
<dbReference type="STRING" id="1075417.SAMN05421823_11162"/>
<evidence type="ECO:0000256" key="6">
    <source>
        <dbReference type="ARBA" id="ARBA00023277"/>
    </source>
</evidence>
<keyword evidence="2" id="KW-0808">Transferase</keyword>
<dbReference type="GO" id="GO:0016301">
    <property type="term" value="F:kinase activity"/>
    <property type="evidence" value="ECO:0007669"/>
    <property type="project" value="UniProtKB-KW"/>
</dbReference>
<accession>A0A1G9R8I1</accession>
<keyword evidence="5" id="KW-0067">ATP-binding</keyword>
<gene>
    <name evidence="9" type="ORF">SAMN05421823_11162</name>
</gene>
<feature type="domain" description="Four-carbon acid sugar kinase nucleotide binding" evidence="8">
    <location>
        <begin position="228"/>
        <end position="375"/>
    </location>
</feature>
<dbReference type="Pfam" id="PF07005">
    <property type="entry name" value="SBD_N"/>
    <property type="match status" value="1"/>
</dbReference>
<dbReference type="GO" id="GO:0005524">
    <property type="term" value="F:ATP binding"/>
    <property type="evidence" value="ECO:0007669"/>
    <property type="project" value="UniProtKB-KW"/>
</dbReference>
<keyword evidence="3" id="KW-0547">Nucleotide-binding</keyword>
<dbReference type="Gene3D" id="3.40.980.20">
    <property type="entry name" value="Four-carbon acid sugar kinase, nucleotide binding domain"/>
    <property type="match status" value="1"/>
</dbReference>
<name>A0A1G9R8I1_9BACT</name>
<proteinExistence type="inferred from homology"/>
<sequence length="390" mass="42626">MIAVIADDFTGAAELGGLGLRHGLRVEVSTEVPTATEAELLVVATDTRSTHQAAAVQRMRDVTAALQALQPHWMYKKVDSVLRGHVLAELAAHLDVLGLQRALLVPANPHLGRTIRDGHYFLHGTPLHQTSFAHDPEFAITSSRVLDRIGTHETHPVQVGRPTEPLPASSITLGEAEHLQDLTTWAQRADPHTLTAGASGFFAALLKHRSPSVSLSLPEPPPFQRPALYVCGSTFHQSRERVRQERAHGGPVSYMPAAVVRQEADAPEALQSWADEIVRLLRTHDYALVAIDPQTTEGVTVKAADLRDRMARSLAHVVQQVPVPELFLEGGSTASALLQRLGLRRFHPVHELAPGVIRMRADGPLARYLTLKPGSYAWPDAVWHVPKPIH</sequence>
<dbReference type="InterPro" id="IPR037051">
    <property type="entry name" value="4-carb_acid_sugar_kinase_N_sf"/>
</dbReference>